<feature type="non-terminal residue" evidence="2">
    <location>
        <position position="1"/>
    </location>
</feature>
<evidence type="ECO:0000313" key="3">
    <source>
        <dbReference type="Proteomes" id="UP001189429"/>
    </source>
</evidence>
<evidence type="ECO:0000313" key="2">
    <source>
        <dbReference type="EMBL" id="CAK0892009.1"/>
    </source>
</evidence>
<name>A0ABN9WYH9_9DINO</name>
<feature type="region of interest" description="Disordered" evidence="1">
    <location>
        <begin position="1"/>
        <end position="27"/>
    </location>
</feature>
<proteinExistence type="predicted"/>
<protein>
    <submittedName>
        <fullName evidence="2">Uncharacterized protein</fullName>
    </submittedName>
</protein>
<dbReference type="Proteomes" id="UP001189429">
    <property type="component" value="Unassembled WGS sequence"/>
</dbReference>
<accession>A0ABN9WYH9</accession>
<feature type="region of interest" description="Disordered" evidence="1">
    <location>
        <begin position="92"/>
        <end position="115"/>
    </location>
</feature>
<sequence length="115" mass="12331">RRMLVRQRARDASAKPGEPAEHAQEPGDLEQQLENLRLTSKALQCLGGLGGVEGLRAHGLDGFAGHSSLAELAELAMGDARCARRTAHDAPSWCHGQWQPDLPPPRCHPQGGLGE</sequence>
<reference evidence="2" key="1">
    <citation type="submission" date="2023-10" db="EMBL/GenBank/DDBJ databases">
        <authorList>
            <person name="Chen Y."/>
            <person name="Shah S."/>
            <person name="Dougan E. K."/>
            <person name="Thang M."/>
            <person name="Chan C."/>
        </authorList>
    </citation>
    <scope>NUCLEOTIDE SEQUENCE [LARGE SCALE GENOMIC DNA]</scope>
</reference>
<organism evidence="2 3">
    <name type="scientific">Prorocentrum cordatum</name>
    <dbReference type="NCBI Taxonomy" id="2364126"/>
    <lineage>
        <taxon>Eukaryota</taxon>
        <taxon>Sar</taxon>
        <taxon>Alveolata</taxon>
        <taxon>Dinophyceae</taxon>
        <taxon>Prorocentrales</taxon>
        <taxon>Prorocentraceae</taxon>
        <taxon>Prorocentrum</taxon>
    </lineage>
</organism>
<gene>
    <name evidence="2" type="ORF">PCOR1329_LOCUS71768</name>
</gene>
<keyword evidence="3" id="KW-1185">Reference proteome</keyword>
<evidence type="ECO:0000256" key="1">
    <source>
        <dbReference type="SAM" id="MobiDB-lite"/>
    </source>
</evidence>
<feature type="non-terminal residue" evidence="2">
    <location>
        <position position="115"/>
    </location>
</feature>
<comment type="caution">
    <text evidence="2">The sequence shown here is derived from an EMBL/GenBank/DDBJ whole genome shotgun (WGS) entry which is preliminary data.</text>
</comment>
<dbReference type="EMBL" id="CAUYUJ010019549">
    <property type="protein sequence ID" value="CAK0892009.1"/>
    <property type="molecule type" value="Genomic_DNA"/>
</dbReference>
<feature type="compositionally biased region" description="Basic and acidic residues" evidence="1">
    <location>
        <begin position="8"/>
        <end position="25"/>
    </location>
</feature>